<feature type="compositionally biased region" description="Basic and acidic residues" evidence="1">
    <location>
        <begin position="178"/>
        <end position="193"/>
    </location>
</feature>
<dbReference type="InterPro" id="IPR024726">
    <property type="entry name" value="FhuF_C"/>
</dbReference>
<feature type="region of interest" description="Disordered" evidence="1">
    <location>
        <begin position="148"/>
        <end position="193"/>
    </location>
</feature>
<sequence length="312" mass="32961">MGRFSPGGRDPTADLMESCSGERGEAYDGRRAVSGGRSVRDLLADAGTIGAYFTVSPFPVSHFTVSPEIPGAPPRDLGLVSLAQLYAGHATLGRAITHMTERLGTTEVRVGASILFQGMAARLWSPVVAVALLHRRVPVLAPESTWPDLGASPASWRTDPERVTLLDPADNPGEDPDEHQAEHPSERPDNDVDRLARLVVRTVVKTHLTPLTDAVRAELPIPGALLWGNAASALVGTLGVLARSRPGLAHEVSVLTATALRQPPLADAGTLDSTQLSPGDTGPPAFVRRSCCLYYRVPGGGLCGDCALTRRP</sequence>
<dbReference type="Pfam" id="PF11575">
    <property type="entry name" value="FhuF_C"/>
    <property type="match status" value="1"/>
</dbReference>
<dbReference type="EMBL" id="JACBZA010000001">
    <property type="protein sequence ID" value="NYH82848.1"/>
    <property type="molecule type" value="Genomic_DNA"/>
</dbReference>
<keyword evidence="4" id="KW-1185">Reference proteome</keyword>
<evidence type="ECO:0000259" key="2">
    <source>
        <dbReference type="Pfam" id="PF11575"/>
    </source>
</evidence>
<name>A0ABX2RZS6_9ACTN</name>
<proteinExistence type="predicted"/>
<evidence type="ECO:0000256" key="1">
    <source>
        <dbReference type="SAM" id="MobiDB-lite"/>
    </source>
</evidence>
<dbReference type="RefSeq" id="WP_175542830.1">
    <property type="nucleotide sequence ID" value="NZ_FOOI01000025.1"/>
</dbReference>
<feature type="region of interest" description="Disordered" evidence="1">
    <location>
        <begin position="1"/>
        <end position="21"/>
    </location>
</feature>
<protein>
    <recommendedName>
        <fullName evidence="2">Ferric siderophore reductase C-terminal domain-containing protein</fullName>
    </recommendedName>
</protein>
<reference evidence="3 4" key="1">
    <citation type="submission" date="2020-07" db="EMBL/GenBank/DDBJ databases">
        <title>Sequencing the genomes of 1000 actinobacteria strains.</title>
        <authorList>
            <person name="Klenk H.-P."/>
        </authorList>
    </citation>
    <scope>NUCLEOTIDE SEQUENCE [LARGE SCALE GENOMIC DNA]</scope>
    <source>
        <strain evidence="3 4">DSM 45117</strain>
    </source>
</reference>
<feature type="domain" description="Ferric siderophore reductase C-terminal" evidence="2">
    <location>
        <begin position="288"/>
        <end position="308"/>
    </location>
</feature>
<gene>
    <name evidence="3" type="ORF">FHR37_001699</name>
</gene>
<evidence type="ECO:0000313" key="3">
    <source>
        <dbReference type="EMBL" id="NYH82848.1"/>
    </source>
</evidence>
<comment type="caution">
    <text evidence="3">The sequence shown here is derived from an EMBL/GenBank/DDBJ whole genome shotgun (WGS) entry which is preliminary data.</text>
</comment>
<organism evidence="3 4">
    <name type="scientific">Actinopolymorpha cephalotaxi</name>
    <dbReference type="NCBI Taxonomy" id="504797"/>
    <lineage>
        <taxon>Bacteria</taxon>
        <taxon>Bacillati</taxon>
        <taxon>Actinomycetota</taxon>
        <taxon>Actinomycetes</taxon>
        <taxon>Propionibacteriales</taxon>
        <taxon>Actinopolymorphaceae</taxon>
        <taxon>Actinopolymorpha</taxon>
    </lineage>
</organism>
<accession>A0ABX2RZS6</accession>
<evidence type="ECO:0000313" key="4">
    <source>
        <dbReference type="Proteomes" id="UP000533017"/>
    </source>
</evidence>
<dbReference type="Proteomes" id="UP000533017">
    <property type="component" value="Unassembled WGS sequence"/>
</dbReference>